<dbReference type="EMBL" id="MKKU01000043">
    <property type="protein sequence ID" value="RNF26400.1"/>
    <property type="molecule type" value="Genomic_DNA"/>
</dbReference>
<feature type="region of interest" description="Disordered" evidence="1">
    <location>
        <begin position="1"/>
        <end position="21"/>
    </location>
</feature>
<dbReference type="Pfam" id="PF19432">
    <property type="entry name" value="RME-8_N"/>
    <property type="match status" value="1"/>
</dbReference>
<dbReference type="GeneID" id="40314974"/>
<feature type="domain" description="J" evidence="2">
    <location>
        <begin position="1299"/>
        <end position="1355"/>
    </location>
</feature>
<evidence type="ECO:0000313" key="3">
    <source>
        <dbReference type="EMBL" id="RNF26400.1"/>
    </source>
</evidence>
<dbReference type="Proteomes" id="UP000284403">
    <property type="component" value="Unassembled WGS sequence"/>
</dbReference>
<gene>
    <name evidence="3" type="ORF">Tco025E_01363</name>
</gene>
<dbReference type="SMART" id="SM00271">
    <property type="entry name" value="DnaJ"/>
    <property type="match status" value="1"/>
</dbReference>
<dbReference type="PANTHER" id="PTHR36983:SF2">
    <property type="entry name" value="DNAJ HOMOLOG SUBFAMILY C MEMBER 13"/>
    <property type="match status" value="1"/>
</dbReference>
<proteinExistence type="predicted"/>
<dbReference type="InterPro" id="IPR025640">
    <property type="entry name" value="GYF_2"/>
</dbReference>
<dbReference type="GO" id="GO:0007032">
    <property type="term" value="P:endosome organization"/>
    <property type="evidence" value="ECO:0007669"/>
    <property type="project" value="InterPro"/>
</dbReference>
<dbReference type="GO" id="GO:0006898">
    <property type="term" value="P:receptor-mediated endocytosis"/>
    <property type="evidence" value="ECO:0007669"/>
    <property type="project" value="TreeGrafter"/>
</dbReference>
<dbReference type="PANTHER" id="PTHR36983">
    <property type="entry name" value="DNAJ HOMOLOG SUBFAMILY C MEMBER 13"/>
    <property type="match status" value="1"/>
</dbReference>
<keyword evidence="4" id="KW-1185">Reference proteome</keyword>
<dbReference type="InterPro" id="IPR001623">
    <property type="entry name" value="DnaJ_domain"/>
</dbReference>
<dbReference type="OrthoDB" id="69656at2759"/>
<evidence type="ECO:0000313" key="4">
    <source>
        <dbReference type="Proteomes" id="UP000284403"/>
    </source>
</evidence>
<dbReference type="InterPro" id="IPR036869">
    <property type="entry name" value="J_dom_sf"/>
</dbReference>
<sequence length="2230" mass="252658">MDAFQSGAPRLAGCEGAGRRPSEEYTSRYTVVKNSWKGSYMRIFCIGPQKVATINPQSIFRVTNSWDYTSQLVDVVASAGSLTGFTVTTGRTGKPDTMNFHCNTAMERAALLTDVQRNRPIFDVRYRQQAFAHLFFARKYCFDEGYRNCRLRITNVAVEQLNHDGNVVGVYLFMHIKGLTSIQDNPRTLVVLYGPQLKMHLYEMDDPQQVVSLTEEFARRFIGLPPFRKVRRLTQQQFDTDRLGVDRAELAPTAEFPVMKWSSKHPDTPVRRTLATTQKCLLELDSSTYTPVSVFFFADVCALIRSEGDNQGLMLQFKEPAITKRYTSPMRDALLAHLVDCCRGARNLNVCVITNLFDRGKRAAPCGTLIPEEIESTLLNCLIDPSKGGGAFVLSFPEVVEFFNANIEYSGLRFTENREGFFAENREKMIFSALVTLLSRFPVSDDPLVVVQQFYALRRLCVTRIGFSSAAVVPSFMKSIQSVSVRALKMNNVAVSHAVIDFLGVLMTPHHDHYELGHEKANKNHLLGQEQLVQHLLRLLSDYTTADSAALVVQALLDFFVYALCPPYSESTEATLFVSLMNDLVDTAGTELLVLMQHSCNAISYSAGQLIRVIMEEGTSEQFFAMQLAALRQGGILGQLHLAIFGNNREIRDLARQLIAYWTYQNTDMQDLLRCIFPPALLHYLQSSEDAPEDEKEKERQRSVVAMTDEFWESKIGLFRKRFHPSEILSRAGGQHPSTARSESASRRHREVKVKTTLNWPMFFYEIKQDHMRAELIWNHTTRTELRAALEAEMQALKLGMSLRQEEPVSWNYREFEVRYPSLDDELKIGQHYPRLLFEMKDAVISKPKDFFNDMYHRFLLSQEPKTKLSCLHGMSILYEHYAAAIGQFNDLEYILKMLETTMDPNFRDRLLLFILQLLRARPNVKLFLDCGGLNPLVDLLTLAHLHVDRPQLRSATSAIEHVVSPGDLQDQEKEWYYTKDGVKQDPVSYTRLKQLYEAAEVKNDTKVWAQGLPGWMELKDVPQLRWGIVASKSSKLLTLSEVSGVVLDIFSLLCAGFPSRDEHGAIMQPPPRVKRFLSGPQVLPHVVQLLLTFDPALCARVHSLLYLVMEYNPLMPRFFLTGVFFFALMYTGSDILPLCRLLHLSHRRQAFRLQHDNEIISQSILSTMLPPALVCFLTNHGPQRFADILLGEYETPEAIWGKDMRRYLVGKIAAHVADFTPRLLGNNRAVYQYCPIVGVVYEPLRDELFCSQYYLRHFCDELRYPNWPVEDPVSLLCEVLKAWRRELAKQSSGLTRDGCLEELEIVDRTNLTPQVVRKAYFRLAAQYHPDKNSEGRDKFERVQRAYEFLASDARASNEPNPHNVALLLRTQSILFRRFSDAMRGYKYAGYGLLLKLVSMEYGDPEMLHKDVVLIEPATELCYFTVQNVPLNTDELQEEGGIELLSGVTQRCFETLTLSATDDLNQVKVARHCMLTFCVAAAFPDCRRHIIAEPAICHLAAKGIAYEKAPALSRACIQACQAFCVDETLQERVLKSGAIWHLLLFLFRYDYTLHENGLELQEEHHTQLFANRAAIYALQAIYALAGICPSDAYLQTKPNAGILHLLQKLLTPYVVQRMRLFPGGEKDVLQLLNSNHKTPYLLWDNTTREELMEVLKANSEKCREAGMFSEDLPSLSDCDVRYSVHRNELIVGGMFVRVYNEQPSFAVEDPVAFCGALIKFLEHQLTNNTTTGVAVALEALKNLLVAYAAPGVLSTLAQHVEVLIKGLLYTDVHVIVKLLELLEKAALHCECLQAIGKVNYAMAYLILAWDHGGEAVEPRCLAFLRAALADRGVVQQTLDRGLYAVLLRSFGTATLPECRDDACASLAKACSDKLCGPKMFLRASKLVPSVILEMMKENTVNACQLFDTWQETPELVWTSERRSRFVEVCKACQSDIVDLLRHDPTAYWKMPENILMEGTAELQLGGVYLERYLNQPGWKVRKPKEFLAALLERFLVECGRATEERNAEVISLIADSGVRLLQMTPTVTDYVVSLGYAHKLFNLLELGDRVVAENALKWVHEICASRFCVESLGNFDPVSSILICLRAQVLQLPLIMDTMDRLLSWSSELANMIRLALRNQLPQYLLQLLEEGITPETCGDQSPAAVRALIIKTLKTMVAVQDPFHGPQLEAILSESKVWVKYKNQSHDLFLSDTRFGGYLEGPHNATQMLLSLTAAPLPDDSNGDEPPPL</sequence>
<dbReference type="SUPFAM" id="SSF46565">
    <property type="entry name" value="Chaperone J-domain"/>
    <property type="match status" value="1"/>
</dbReference>
<dbReference type="CDD" id="cd06257">
    <property type="entry name" value="DnaJ"/>
    <property type="match status" value="1"/>
</dbReference>
<dbReference type="Pfam" id="PF00226">
    <property type="entry name" value="DnaJ"/>
    <property type="match status" value="1"/>
</dbReference>
<protein>
    <submittedName>
        <fullName evidence="3">DnaJ-like protein subfamily C member 13 isoform X2</fullName>
    </submittedName>
</protein>
<dbReference type="RefSeq" id="XP_029231606.1">
    <property type="nucleotide sequence ID" value="XM_029368301.1"/>
</dbReference>
<dbReference type="PROSITE" id="PS50076">
    <property type="entry name" value="DNAJ_2"/>
    <property type="match status" value="1"/>
</dbReference>
<dbReference type="Pfam" id="PF14237">
    <property type="entry name" value="GYF_2"/>
    <property type="match status" value="1"/>
</dbReference>
<evidence type="ECO:0000256" key="1">
    <source>
        <dbReference type="SAM" id="MobiDB-lite"/>
    </source>
</evidence>
<dbReference type="GO" id="GO:2000641">
    <property type="term" value="P:regulation of early endosome to late endosome transport"/>
    <property type="evidence" value="ECO:0007669"/>
    <property type="project" value="InterPro"/>
</dbReference>
<dbReference type="SUPFAM" id="SSF48371">
    <property type="entry name" value="ARM repeat"/>
    <property type="match status" value="1"/>
</dbReference>
<dbReference type="InterPro" id="IPR016024">
    <property type="entry name" value="ARM-type_fold"/>
</dbReference>
<dbReference type="GO" id="GO:0010008">
    <property type="term" value="C:endosome membrane"/>
    <property type="evidence" value="ECO:0007669"/>
    <property type="project" value="TreeGrafter"/>
</dbReference>
<comment type="caution">
    <text evidence="3">The sequence shown here is derived from an EMBL/GenBank/DDBJ whole genome shotgun (WGS) entry which is preliminary data.</text>
</comment>
<dbReference type="InterPro" id="IPR045802">
    <property type="entry name" value="GRV2/DNAJC13_N"/>
</dbReference>
<dbReference type="InterPro" id="IPR044978">
    <property type="entry name" value="GRV2/DNAJC13"/>
</dbReference>
<dbReference type="Gene3D" id="1.10.287.110">
    <property type="entry name" value="DnaJ domain"/>
    <property type="match status" value="1"/>
</dbReference>
<organism evidence="3 4">
    <name type="scientific">Trypanosoma conorhini</name>
    <dbReference type="NCBI Taxonomy" id="83891"/>
    <lineage>
        <taxon>Eukaryota</taxon>
        <taxon>Discoba</taxon>
        <taxon>Euglenozoa</taxon>
        <taxon>Kinetoplastea</taxon>
        <taxon>Metakinetoplastina</taxon>
        <taxon>Trypanosomatida</taxon>
        <taxon>Trypanosomatidae</taxon>
        <taxon>Trypanosoma</taxon>
    </lineage>
</organism>
<accession>A0A422Q8Y8</accession>
<name>A0A422Q8Y8_9TRYP</name>
<evidence type="ECO:0000259" key="2">
    <source>
        <dbReference type="PROSITE" id="PS50076"/>
    </source>
</evidence>
<reference evidence="3 4" key="1">
    <citation type="journal article" date="2018" name="BMC Genomics">
        <title>Genomic comparison of Trypanosoma conorhini and Trypanosoma rangeli to Trypanosoma cruzi strains of high and low virulence.</title>
        <authorList>
            <person name="Bradwell K.R."/>
            <person name="Koparde V.N."/>
            <person name="Matveyev A.V."/>
            <person name="Serrano M.G."/>
            <person name="Alves J.M."/>
            <person name="Parikh H."/>
            <person name="Huang B."/>
            <person name="Lee V."/>
            <person name="Espinosa-Alvarez O."/>
            <person name="Ortiz P.A."/>
            <person name="Costa-Martins A.G."/>
            <person name="Teixeira M.M."/>
            <person name="Buck G.A."/>
        </authorList>
    </citation>
    <scope>NUCLEOTIDE SEQUENCE [LARGE SCALE GENOMIC DNA]</scope>
    <source>
        <strain evidence="3 4">025E</strain>
    </source>
</reference>